<organism evidence="3 4">
    <name type="scientific">Prauserella isguenensis</name>
    <dbReference type="NCBI Taxonomy" id="1470180"/>
    <lineage>
        <taxon>Bacteria</taxon>
        <taxon>Bacillati</taxon>
        <taxon>Actinomycetota</taxon>
        <taxon>Actinomycetes</taxon>
        <taxon>Pseudonocardiales</taxon>
        <taxon>Pseudonocardiaceae</taxon>
        <taxon>Prauserella</taxon>
    </lineage>
</organism>
<dbReference type="EMBL" id="JACHWU010000004">
    <property type="protein sequence ID" value="MBB3052514.1"/>
    <property type="molecule type" value="Genomic_DNA"/>
</dbReference>
<name>A0A839S579_9PSEU</name>
<dbReference type="GO" id="GO:0006353">
    <property type="term" value="P:DNA-templated transcription termination"/>
    <property type="evidence" value="ECO:0007669"/>
    <property type="project" value="InterPro"/>
</dbReference>
<dbReference type="Pfam" id="PF07498">
    <property type="entry name" value="Rho_N"/>
    <property type="match status" value="1"/>
</dbReference>
<proteinExistence type="predicted"/>
<keyword evidence="4" id="KW-1185">Reference proteome</keyword>
<evidence type="ECO:0000256" key="1">
    <source>
        <dbReference type="SAM" id="MobiDB-lite"/>
    </source>
</evidence>
<dbReference type="RefSeq" id="WP_183656865.1">
    <property type="nucleotide sequence ID" value="NZ_JACHWU010000004.1"/>
</dbReference>
<gene>
    <name evidence="3" type="ORF">FHS23_003548</name>
</gene>
<sequence length="70" mass="7701">MVHIPEQQNDLDASMAELAEAARAVGIPSTAHMNKAELIEAIRQQHETNAVLRVDRQRTDEQRPTAGTAP</sequence>
<dbReference type="InterPro" id="IPR011112">
    <property type="entry name" value="Rho-like_N"/>
</dbReference>
<evidence type="ECO:0000313" key="3">
    <source>
        <dbReference type="EMBL" id="MBB3052514.1"/>
    </source>
</evidence>
<accession>A0A839S579</accession>
<evidence type="ECO:0000313" key="4">
    <source>
        <dbReference type="Proteomes" id="UP000550714"/>
    </source>
</evidence>
<evidence type="ECO:0000259" key="2">
    <source>
        <dbReference type="Pfam" id="PF07498"/>
    </source>
</evidence>
<dbReference type="AlphaFoldDB" id="A0A839S579"/>
<dbReference type="SUPFAM" id="SSF68912">
    <property type="entry name" value="Rho N-terminal domain-like"/>
    <property type="match status" value="1"/>
</dbReference>
<feature type="compositionally biased region" description="Basic and acidic residues" evidence="1">
    <location>
        <begin position="53"/>
        <end position="63"/>
    </location>
</feature>
<protein>
    <recommendedName>
        <fullName evidence="2">Rho termination factor-like N-terminal domain-containing protein</fullName>
    </recommendedName>
</protein>
<comment type="caution">
    <text evidence="3">The sequence shown here is derived from an EMBL/GenBank/DDBJ whole genome shotgun (WGS) entry which is preliminary data.</text>
</comment>
<feature type="domain" description="Rho termination factor-like N-terminal" evidence="2">
    <location>
        <begin position="14"/>
        <end position="48"/>
    </location>
</feature>
<dbReference type="InterPro" id="IPR036269">
    <property type="entry name" value="Rho_N_sf"/>
</dbReference>
<dbReference type="Proteomes" id="UP000550714">
    <property type="component" value="Unassembled WGS sequence"/>
</dbReference>
<feature type="region of interest" description="Disordered" evidence="1">
    <location>
        <begin position="50"/>
        <end position="70"/>
    </location>
</feature>
<reference evidence="3 4" key="1">
    <citation type="submission" date="2020-08" db="EMBL/GenBank/DDBJ databases">
        <title>Genomic Encyclopedia of Type Strains, Phase III (KMG-III): the genomes of soil and plant-associated and newly described type strains.</title>
        <authorList>
            <person name="Whitman W."/>
        </authorList>
    </citation>
    <scope>NUCLEOTIDE SEQUENCE [LARGE SCALE GENOMIC DNA]</scope>
    <source>
        <strain evidence="3 4">CECT 8577</strain>
    </source>
</reference>